<feature type="chain" id="PRO_5039671918" evidence="1">
    <location>
        <begin position="25"/>
        <end position="220"/>
    </location>
</feature>
<keyword evidence="1" id="KW-0732">Signal</keyword>
<dbReference type="EMBL" id="QNSB01000004">
    <property type="protein sequence ID" value="RBP72138.1"/>
    <property type="molecule type" value="Genomic_DNA"/>
</dbReference>
<evidence type="ECO:0000256" key="1">
    <source>
        <dbReference type="SAM" id="SignalP"/>
    </source>
</evidence>
<dbReference type="GO" id="GO:0016787">
    <property type="term" value="F:hydrolase activity"/>
    <property type="evidence" value="ECO:0007669"/>
    <property type="project" value="UniProtKB-KW"/>
</dbReference>
<keyword evidence="4" id="KW-1185">Reference proteome</keyword>
<feature type="domain" description="SGNH hydrolase-type esterase" evidence="2">
    <location>
        <begin position="45"/>
        <end position="204"/>
    </location>
</feature>
<gene>
    <name evidence="3" type="ORF">DFO65_10494</name>
</gene>
<protein>
    <submittedName>
        <fullName evidence="3">GDSL-like lipase/acylhydrolase family protein</fullName>
    </submittedName>
</protein>
<dbReference type="Gene3D" id="3.40.50.1110">
    <property type="entry name" value="SGNH hydrolase"/>
    <property type="match status" value="1"/>
</dbReference>
<dbReference type="Pfam" id="PF13472">
    <property type="entry name" value="Lipase_GDSL_2"/>
    <property type="match status" value="1"/>
</dbReference>
<proteinExistence type="predicted"/>
<comment type="caution">
    <text evidence="3">The sequence shown here is derived from an EMBL/GenBank/DDBJ whole genome shotgun (WGS) entry which is preliminary data.</text>
</comment>
<reference evidence="3 4" key="1">
    <citation type="submission" date="2018-06" db="EMBL/GenBank/DDBJ databases">
        <title>Freshwater and sediment microbial communities from various areas in North America, analyzing microbe dynamics in response to fracking.</title>
        <authorList>
            <person name="Lamendella R."/>
        </authorList>
    </citation>
    <scope>NUCLEOTIDE SEQUENCE [LARGE SCALE GENOMIC DNA]</scope>
    <source>
        <strain evidence="3 4">3b_TX</strain>
    </source>
</reference>
<evidence type="ECO:0000259" key="2">
    <source>
        <dbReference type="Pfam" id="PF13472"/>
    </source>
</evidence>
<dbReference type="InterPro" id="IPR013830">
    <property type="entry name" value="SGNH_hydro"/>
</dbReference>
<accession>A0A366IKM6</accession>
<evidence type="ECO:0000313" key="3">
    <source>
        <dbReference type="EMBL" id="RBP72138.1"/>
    </source>
</evidence>
<keyword evidence="3" id="KW-0378">Hydrolase</keyword>
<dbReference type="SUPFAM" id="SSF52266">
    <property type="entry name" value="SGNH hydrolase"/>
    <property type="match status" value="1"/>
</dbReference>
<dbReference type="RefSeq" id="WP_113903692.1">
    <property type="nucleotide sequence ID" value="NZ_QNSB01000004.1"/>
</dbReference>
<organism evidence="3 4">
    <name type="scientific">Brevibacterium celere</name>
    <dbReference type="NCBI Taxonomy" id="225845"/>
    <lineage>
        <taxon>Bacteria</taxon>
        <taxon>Bacillati</taxon>
        <taxon>Actinomycetota</taxon>
        <taxon>Actinomycetes</taxon>
        <taxon>Micrococcales</taxon>
        <taxon>Brevibacteriaceae</taxon>
        <taxon>Brevibacterium</taxon>
    </lineage>
</organism>
<dbReference type="Proteomes" id="UP000253509">
    <property type="component" value="Unassembled WGS sequence"/>
</dbReference>
<sequence>MASWHAGIPAALAAACLVLGGCTAPPAPSPHPLSEPADGAVRMAAVGDSITAADSIDLAGGRPGPRSWVSHAVGPEVEFVGGWAEWGATTEQMAHGVQGPLDADVLVILAGTNDAGWVGHERIGANLDRIAEEAGVGTVVLSSVPPIDSASRSAVELNAHLERFAGEQGWVWVDAAAALRDDEGERFAPGMSDDGVHPTQQGARVLGEAIGEAVVRAAGR</sequence>
<name>A0A366IKM6_9MICO</name>
<dbReference type="InterPro" id="IPR036514">
    <property type="entry name" value="SGNH_hydro_sf"/>
</dbReference>
<evidence type="ECO:0000313" key="4">
    <source>
        <dbReference type="Proteomes" id="UP000253509"/>
    </source>
</evidence>
<dbReference type="AlphaFoldDB" id="A0A366IKM6"/>
<dbReference type="PANTHER" id="PTHR30383">
    <property type="entry name" value="THIOESTERASE 1/PROTEASE 1/LYSOPHOSPHOLIPASE L1"/>
    <property type="match status" value="1"/>
</dbReference>
<dbReference type="InterPro" id="IPR051532">
    <property type="entry name" value="Ester_Hydrolysis_Enzymes"/>
</dbReference>
<feature type="signal peptide" evidence="1">
    <location>
        <begin position="1"/>
        <end position="24"/>
    </location>
</feature>